<evidence type="ECO:0000259" key="1">
    <source>
        <dbReference type="Pfam" id="PF01408"/>
    </source>
</evidence>
<dbReference type="GO" id="GO:0000166">
    <property type="term" value="F:nucleotide binding"/>
    <property type="evidence" value="ECO:0007669"/>
    <property type="project" value="InterPro"/>
</dbReference>
<dbReference type="PANTHER" id="PTHR43249">
    <property type="entry name" value="UDP-N-ACETYL-2-AMINO-2-DEOXY-D-GLUCURONATE OXIDASE"/>
    <property type="match status" value="1"/>
</dbReference>
<dbReference type="EMBL" id="BMHP01000001">
    <property type="protein sequence ID" value="GGD59039.1"/>
    <property type="molecule type" value="Genomic_DNA"/>
</dbReference>
<dbReference type="SUPFAM" id="SSF55347">
    <property type="entry name" value="Glyceraldehyde-3-phosphate dehydrogenase-like, C-terminal domain"/>
    <property type="match status" value="1"/>
</dbReference>
<evidence type="ECO:0000313" key="3">
    <source>
        <dbReference type="EMBL" id="GGD59039.1"/>
    </source>
</evidence>
<proteinExistence type="predicted"/>
<protein>
    <submittedName>
        <fullName evidence="3">Inositol 2-dehydrogenase</fullName>
    </submittedName>
</protein>
<dbReference type="InterPro" id="IPR055170">
    <property type="entry name" value="GFO_IDH_MocA-like_dom"/>
</dbReference>
<keyword evidence="4" id="KW-1185">Reference proteome</keyword>
<dbReference type="InterPro" id="IPR052515">
    <property type="entry name" value="Gfo/Idh/MocA_Oxidoreductase"/>
</dbReference>
<evidence type="ECO:0000259" key="2">
    <source>
        <dbReference type="Pfam" id="PF22725"/>
    </source>
</evidence>
<reference evidence="3" key="2">
    <citation type="submission" date="2020-09" db="EMBL/GenBank/DDBJ databases">
        <authorList>
            <person name="Sun Q."/>
            <person name="Zhou Y."/>
        </authorList>
    </citation>
    <scope>NUCLEOTIDE SEQUENCE</scope>
    <source>
        <strain evidence="3">CGMCC 1.15178</strain>
    </source>
</reference>
<dbReference type="SUPFAM" id="SSF51735">
    <property type="entry name" value="NAD(P)-binding Rossmann-fold domains"/>
    <property type="match status" value="1"/>
</dbReference>
<feature type="domain" description="GFO/IDH/MocA-like oxidoreductase" evidence="2">
    <location>
        <begin position="141"/>
        <end position="243"/>
    </location>
</feature>
<dbReference type="Gene3D" id="3.40.50.720">
    <property type="entry name" value="NAD(P)-binding Rossmann-like Domain"/>
    <property type="match status" value="1"/>
</dbReference>
<evidence type="ECO:0000313" key="4">
    <source>
        <dbReference type="Proteomes" id="UP000612456"/>
    </source>
</evidence>
<dbReference type="Pfam" id="PF22725">
    <property type="entry name" value="GFO_IDH_MocA_C3"/>
    <property type="match status" value="1"/>
</dbReference>
<dbReference type="RefSeq" id="WP_188990757.1">
    <property type="nucleotide sequence ID" value="NZ_BMHP01000001.1"/>
</dbReference>
<reference evidence="3" key="1">
    <citation type="journal article" date="2014" name="Int. J. Syst. Evol. Microbiol.">
        <title>Complete genome sequence of Corynebacterium casei LMG S-19264T (=DSM 44701T), isolated from a smear-ripened cheese.</title>
        <authorList>
            <consortium name="US DOE Joint Genome Institute (JGI-PGF)"/>
            <person name="Walter F."/>
            <person name="Albersmeier A."/>
            <person name="Kalinowski J."/>
            <person name="Ruckert C."/>
        </authorList>
    </citation>
    <scope>NUCLEOTIDE SEQUENCE</scope>
    <source>
        <strain evidence="3">CGMCC 1.15178</strain>
    </source>
</reference>
<dbReference type="Gene3D" id="3.30.360.10">
    <property type="entry name" value="Dihydrodipicolinate Reductase, domain 2"/>
    <property type="match status" value="1"/>
</dbReference>
<dbReference type="Proteomes" id="UP000612456">
    <property type="component" value="Unassembled WGS sequence"/>
</dbReference>
<name>A0A916YT90_9BACL</name>
<comment type="caution">
    <text evidence="3">The sequence shown here is derived from an EMBL/GenBank/DDBJ whole genome shotgun (WGS) entry which is preliminary data.</text>
</comment>
<dbReference type="PANTHER" id="PTHR43249:SF1">
    <property type="entry name" value="D-GLUCOSIDE 3-DEHYDROGENASE"/>
    <property type="match status" value="1"/>
</dbReference>
<organism evidence="3 4">
    <name type="scientific">Paenibacillus nasutitermitis</name>
    <dbReference type="NCBI Taxonomy" id="1652958"/>
    <lineage>
        <taxon>Bacteria</taxon>
        <taxon>Bacillati</taxon>
        <taxon>Bacillota</taxon>
        <taxon>Bacilli</taxon>
        <taxon>Bacillales</taxon>
        <taxon>Paenibacillaceae</taxon>
        <taxon>Paenibacillus</taxon>
    </lineage>
</organism>
<dbReference type="Pfam" id="PF01408">
    <property type="entry name" value="GFO_IDH_MocA"/>
    <property type="match status" value="1"/>
</dbReference>
<accession>A0A916YT90</accession>
<gene>
    <name evidence="3" type="ORF">GCM10010911_16100</name>
</gene>
<dbReference type="InterPro" id="IPR000683">
    <property type="entry name" value="Gfo/Idh/MocA-like_OxRdtase_N"/>
</dbReference>
<dbReference type="AlphaFoldDB" id="A0A916YT90"/>
<sequence>MSLRIGFIGAGDMARHHMKTLLEMKEVEIASVFDINKEQCHKAAEETGAAVYDSADAVLDPARIDAVFICTPQFARGELEETAARKGIHIFVEKPLGLDLDVVRKKEQIVREAGIINSTGYCLRYLDTVRKAKDYLKGREVHLIQANRYNGSHPAKWWRTLALSGGHFVDAVTHQVDMIRFVSGEFHDVNARFSQSAIKRLDPEATIYDAGAITFSMKSGLIGSITETCMSNYHAGHDIKLFGHDFFVHISQNGITVEIVDNEQNITQTSKLDCYREQNKAFVQAVLSGRQDIILSSYADGMKTLAFSLAANQSALENRTIEL</sequence>
<dbReference type="InterPro" id="IPR036291">
    <property type="entry name" value="NAD(P)-bd_dom_sf"/>
</dbReference>
<feature type="domain" description="Gfo/Idh/MocA-like oxidoreductase N-terminal" evidence="1">
    <location>
        <begin position="3"/>
        <end position="118"/>
    </location>
</feature>